<accession>A0A2H0XXE7</accession>
<evidence type="ECO:0000256" key="2">
    <source>
        <dbReference type="ARBA" id="ARBA00022448"/>
    </source>
</evidence>
<reference evidence="10 11" key="1">
    <citation type="submission" date="2017-09" db="EMBL/GenBank/DDBJ databases">
        <title>Depth-based differentiation of microbial function through sediment-hosted aquifers and enrichment of novel symbionts in the deep terrestrial subsurface.</title>
        <authorList>
            <person name="Probst A.J."/>
            <person name="Ladd B."/>
            <person name="Jarett J.K."/>
            <person name="Geller-Mcgrath D.E."/>
            <person name="Sieber C.M."/>
            <person name="Emerson J.B."/>
            <person name="Anantharaman K."/>
            <person name="Thomas B.C."/>
            <person name="Malmstrom R."/>
            <person name="Stieglmeier M."/>
            <person name="Klingl A."/>
            <person name="Woyke T."/>
            <person name="Ryan C.M."/>
            <person name="Banfield J.F."/>
        </authorList>
    </citation>
    <scope>NUCLEOTIDE SEQUENCE [LARGE SCALE GENOMIC DNA]</scope>
    <source>
        <strain evidence="10">CG08_land_8_20_14_0_20_45_16</strain>
    </source>
</reference>
<comment type="caution">
    <text evidence="10">The sequence shown here is derived from an EMBL/GenBank/DDBJ whole genome shotgun (WGS) entry which is preliminary data.</text>
</comment>
<evidence type="ECO:0000256" key="1">
    <source>
        <dbReference type="ARBA" id="ARBA00004370"/>
    </source>
</evidence>
<dbReference type="InterPro" id="IPR005807">
    <property type="entry name" value="SecE_bac"/>
</dbReference>
<keyword evidence="5 9" id="KW-0653">Protein transport</keyword>
<dbReference type="GO" id="GO:0006605">
    <property type="term" value="P:protein targeting"/>
    <property type="evidence" value="ECO:0007669"/>
    <property type="project" value="UniProtKB-UniRule"/>
</dbReference>
<keyword evidence="3 9" id="KW-1003">Cell membrane</keyword>
<dbReference type="Proteomes" id="UP000231343">
    <property type="component" value="Unassembled WGS sequence"/>
</dbReference>
<dbReference type="InterPro" id="IPR001901">
    <property type="entry name" value="Translocase_SecE/Sec61-g"/>
</dbReference>
<dbReference type="Gene3D" id="1.20.5.1030">
    <property type="entry name" value="Preprotein translocase secy subunit"/>
    <property type="match status" value="1"/>
</dbReference>
<dbReference type="NCBIfam" id="TIGR00964">
    <property type="entry name" value="secE_bact"/>
    <property type="match status" value="1"/>
</dbReference>
<proteinExistence type="inferred from homology"/>
<keyword evidence="6 9" id="KW-1133">Transmembrane helix</keyword>
<evidence type="ECO:0000256" key="9">
    <source>
        <dbReference type="HAMAP-Rule" id="MF_00422"/>
    </source>
</evidence>
<keyword evidence="8 9" id="KW-0472">Membrane</keyword>
<evidence type="ECO:0000256" key="4">
    <source>
        <dbReference type="ARBA" id="ARBA00022692"/>
    </source>
</evidence>
<comment type="subunit">
    <text evidence="9">Component of the Sec protein translocase complex. Heterotrimer consisting of SecY, SecE and SecG subunits. The heterotrimers can form oligomers, although 1 heterotrimer is thought to be able to translocate proteins. Interacts with the ribosome. Interacts with SecDF, and other proteins may be involved. Interacts with SecA.</text>
</comment>
<dbReference type="GO" id="GO:0009306">
    <property type="term" value="P:protein secretion"/>
    <property type="evidence" value="ECO:0007669"/>
    <property type="project" value="UniProtKB-UniRule"/>
</dbReference>
<dbReference type="InterPro" id="IPR038379">
    <property type="entry name" value="SecE_sf"/>
</dbReference>
<dbReference type="Pfam" id="PF00584">
    <property type="entry name" value="SecE"/>
    <property type="match status" value="1"/>
</dbReference>
<dbReference type="PANTHER" id="PTHR33910">
    <property type="entry name" value="PROTEIN TRANSLOCASE SUBUNIT SECE"/>
    <property type="match status" value="1"/>
</dbReference>
<keyword evidence="4 9" id="KW-0812">Transmembrane</keyword>
<evidence type="ECO:0000313" key="10">
    <source>
        <dbReference type="EMBL" id="PIS29592.1"/>
    </source>
</evidence>
<dbReference type="GO" id="GO:0005886">
    <property type="term" value="C:plasma membrane"/>
    <property type="evidence" value="ECO:0007669"/>
    <property type="project" value="UniProtKB-SubCell"/>
</dbReference>
<evidence type="ECO:0000256" key="8">
    <source>
        <dbReference type="ARBA" id="ARBA00023136"/>
    </source>
</evidence>
<evidence type="ECO:0000256" key="3">
    <source>
        <dbReference type="ARBA" id="ARBA00022475"/>
    </source>
</evidence>
<dbReference type="AlphaFoldDB" id="A0A2H0XXE7"/>
<dbReference type="GO" id="GO:0065002">
    <property type="term" value="P:intracellular protein transmembrane transport"/>
    <property type="evidence" value="ECO:0007669"/>
    <property type="project" value="UniProtKB-UniRule"/>
</dbReference>
<evidence type="ECO:0000256" key="6">
    <source>
        <dbReference type="ARBA" id="ARBA00022989"/>
    </source>
</evidence>
<comment type="function">
    <text evidence="9">Essential subunit of the Sec protein translocation channel SecYEG. Clamps together the 2 halves of SecY. May contact the channel plug during translocation.</text>
</comment>
<name>A0A2H0XXE7_UNCSA</name>
<dbReference type="EMBL" id="PEYM01000077">
    <property type="protein sequence ID" value="PIS29592.1"/>
    <property type="molecule type" value="Genomic_DNA"/>
</dbReference>
<feature type="transmembrane region" description="Helical" evidence="9">
    <location>
        <begin position="29"/>
        <end position="55"/>
    </location>
</feature>
<dbReference type="PANTHER" id="PTHR33910:SF1">
    <property type="entry name" value="PROTEIN TRANSLOCASE SUBUNIT SECE"/>
    <property type="match status" value="1"/>
</dbReference>
<evidence type="ECO:0000256" key="7">
    <source>
        <dbReference type="ARBA" id="ARBA00023010"/>
    </source>
</evidence>
<sequence length="63" mass="7501">MKKQFEKLVNFLKETRAETRKVVWPDHRYVLVATGIILVLTFLTGLYIMCVDFVFGKMFVFLR</sequence>
<keyword evidence="2 9" id="KW-0813">Transport</keyword>
<dbReference type="GO" id="GO:0008320">
    <property type="term" value="F:protein transmembrane transporter activity"/>
    <property type="evidence" value="ECO:0007669"/>
    <property type="project" value="UniProtKB-UniRule"/>
</dbReference>
<protein>
    <recommendedName>
        <fullName evidence="9">Protein translocase subunit SecE</fullName>
    </recommendedName>
</protein>
<gene>
    <name evidence="9 10" type="primary">secE</name>
    <name evidence="10" type="ORF">COT42_04675</name>
</gene>
<evidence type="ECO:0000256" key="5">
    <source>
        <dbReference type="ARBA" id="ARBA00022927"/>
    </source>
</evidence>
<comment type="subcellular location">
    <subcellularLocation>
        <location evidence="9">Cell membrane</location>
        <topology evidence="9">Single-pass membrane protein</topology>
    </subcellularLocation>
    <subcellularLocation>
        <location evidence="1">Membrane</location>
    </subcellularLocation>
</comment>
<evidence type="ECO:0000313" key="11">
    <source>
        <dbReference type="Proteomes" id="UP000231343"/>
    </source>
</evidence>
<keyword evidence="7 9" id="KW-0811">Translocation</keyword>
<dbReference type="GO" id="GO:0043952">
    <property type="term" value="P:protein transport by the Sec complex"/>
    <property type="evidence" value="ECO:0007669"/>
    <property type="project" value="UniProtKB-UniRule"/>
</dbReference>
<organism evidence="10 11">
    <name type="scientific">Candidatus Saganbacteria bacterium CG08_land_8_20_14_0_20_45_16</name>
    <dbReference type="NCBI Taxonomy" id="2014293"/>
    <lineage>
        <taxon>Bacteria</taxon>
        <taxon>Bacillati</taxon>
        <taxon>Saganbacteria</taxon>
    </lineage>
</organism>
<comment type="similarity">
    <text evidence="9">Belongs to the SecE/SEC61-gamma family.</text>
</comment>
<dbReference type="HAMAP" id="MF_00422">
    <property type="entry name" value="SecE"/>
    <property type="match status" value="1"/>
</dbReference>